<protein>
    <submittedName>
        <fullName evidence="1">Uncharacterized protein</fullName>
    </submittedName>
</protein>
<keyword evidence="2" id="KW-1185">Reference proteome</keyword>
<evidence type="ECO:0000313" key="1">
    <source>
        <dbReference type="EMBL" id="CAA7404715.1"/>
    </source>
</evidence>
<reference evidence="1" key="1">
    <citation type="submission" date="2020-02" db="EMBL/GenBank/DDBJ databases">
        <authorList>
            <person name="Scholz U."/>
            <person name="Mascher M."/>
            <person name="Fiebig A."/>
        </authorList>
    </citation>
    <scope>NUCLEOTIDE SEQUENCE</scope>
</reference>
<accession>A0A7I8L630</accession>
<sequence length="50" mass="5955">MIITKSDLSYLVQGVMLMYCDNQVAIFIMNDSTFHLRTMHIKIVCHFIRY</sequence>
<name>A0A7I8L630_SPIIN</name>
<proteinExistence type="predicted"/>
<dbReference type="EMBL" id="LR746274">
    <property type="protein sequence ID" value="CAA7404715.1"/>
    <property type="molecule type" value="Genomic_DNA"/>
</dbReference>
<organism evidence="1 2">
    <name type="scientific">Spirodela intermedia</name>
    <name type="common">Intermediate duckweed</name>
    <dbReference type="NCBI Taxonomy" id="51605"/>
    <lineage>
        <taxon>Eukaryota</taxon>
        <taxon>Viridiplantae</taxon>
        <taxon>Streptophyta</taxon>
        <taxon>Embryophyta</taxon>
        <taxon>Tracheophyta</taxon>
        <taxon>Spermatophyta</taxon>
        <taxon>Magnoliopsida</taxon>
        <taxon>Liliopsida</taxon>
        <taxon>Araceae</taxon>
        <taxon>Lemnoideae</taxon>
        <taxon>Spirodela</taxon>
    </lineage>
</organism>
<dbReference type="Proteomes" id="UP000663760">
    <property type="component" value="Chromosome 11"/>
</dbReference>
<dbReference type="AlphaFoldDB" id="A0A7I8L630"/>
<evidence type="ECO:0000313" key="2">
    <source>
        <dbReference type="Proteomes" id="UP000663760"/>
    </source>
</evidence>
<gene>
    <name evidence="1" type="ORF">SI8410_11015393</name>
</gene>